<keyword evidence="1" id="KW-1133">Transmembrane helix</keyword>
<sequence length="169" mass="18816">MVLESYKLATTAFSSTKSLGGPQMIAFAHGLNSSGLQVTTAIDTWVSSASNRTSTTWKVRDEVFFIFTGQRKECVCGVGTGKDHSPLKTREAWTAPGFVTNENFALAGLYSLSFVGSLFSTMTFTYLALYEQNKMQLDEIFGQSYRELNNSFRDFRSKLVDKIPRGKDD</sequence>
<name>A0AAV1R2K4_9ROSI</name>
<comment type="caution">
    <text evidence="2">The sequence shown here is derived from an EMBL/GenBank/DDBJ whole genome shotgun (WGS) entry which is preliminary data.</text>
</comment>
<dbReference type="Proteomes" id="UP001314170">
    <property type="component" value="Unassembled WGS sequence"/>
</dbReference>
<keyword evidence="1" id="KW-0812">Transmembrane</keyword>
<keyword evidence="1" id="KW-0472">Membrane</keyword>
<gene>
    <name evidence="2" type="ORF">DCAF_LOCUS4337</name>
</gene>
<accession>A0AAV1R2K4</accession>
<reference evidence="2 3" key="1">
    <citation type="submission" date="2024-01" db="EMBL/GenBank/DDBJ databases">
        <authorList>
            <person name="Waweru B."/>
        </authorList>
    </citation>
    <scope>NUCLEOTIDE SEQUENCE [LARGE SCALE GENOMIC DNA]</scope>
</reference>
<dbReference type="EMBL" id="CAWUPB010000851">
    <property type="protein sequence ID" value="CAK7326634.1"/>
    <property type="molecule type" value="Genomic_DNA"/>
</dbReference>
<proteinExistence type="predicted"/>
<organism evidence="2 3">
    <name type="scientific">Dovyalis caffra</name>
    <dbReference type="NCBI Taxonomy" id="77055"/>
    <lineage>
        <taxon>Eukaryota</taxon>
        <taxon>Viridiplantae</taxon>
        <taxon>Streptophyta</taxon>
        <taxon>Embryophyta</taxon>
        <taxon>Tracheophyta</taxon>
        <taxon>Spermatophyta</taxon>
        <taxon>Magnoliopsida</taxon>
        <taxon>eudicotyledons</taxon>
        <taxon>Gunneridae</taxon>
        <taxon>Pentapetalae</taxon>
        <taxon>rosids</taxon>
        <taxon>fabids</taxon>
        <taxon>Malpighiales</taxon>
        <taxon>Salicaceae</taxon>
        <taxon>Flacourtieae</taxon>
        <taxon>Dovyalis</taxon>
    </lineage>
</organism>
<keyword evidence="3" id="KW-1185">Reference proteome</keyword>
<evidence type="ECO:0000313" key="3">
    <source>
        <dbReference type="Proteomes" id="UP001314170"/>
    </source>
</evidence>
<evidence type="ECO:0000256" key="1">
    <source>
        <dbReference type="SAM" id="Phobius"/>
    </source>
</evidence>
<evidence type="ECO:0000313" key="2">
    <source>
        <dbReference type="EMBL" id="CAK7326634.1"/>
    </source>
</evidence>
<feature type="transmembrane region" description="Helical" evidence="1">
    <location>
        <begin position="104"/>
        <end position="129"/>
    </location>
</feature>
<dbReference type="AlphaFoldDB" id="A0AAV1R2K4"/>
<protein>
    <submittedName>
        <fullName evidence="2">Uncharacterized protein</fullName>
    </submittedName>
</protein>